<evidence type="ECO:0000256" key="7">
    <source>
        <dbReference type="RuleBase" id="RU365103"/>
    </source>
</evidence>
<keyword evidence="7" id="KW-0812">Transmembrane</keyword>
<evidence type="ECO:0000256" key="1">
    <source>
        <dbReference type="ARBA" id="ARBA00004713"/>
    </source>
</evidence>
<keyword evidence="4 7" id="KW-0808">Transferase</keyword>
<comment type="catalytic activity">
    <reaction evidence="6 7">
        <text>lipid IVA (E. coli) + CMP-3-deoxy-beta-D-manno-octulosonate = alpha-Kdo-(2-&gt;6)-lipid IVA (E. coli) + CMP + H(+)</text>
        <dbReference type="Rhea" id="RHEA:28066"/>
        <dbReference type="ChEBI" id="CHEBI:15378"/>
        <dbReference type="ChEBI" id="CHEBI:58603"/>
        <dbReference type="ChEBI" id="CHEBI:60364"/>
        <dbReference type="ChEBI" id="CHEBI:60377"/>
        <dbReference type="ChEBI" id="CHEBI:85987"/>
        <dbReference type="EC" id="2.4.99.12"/>
    </reaction>
</comment>
<evidence type="ECO:0000256" key="5">
    <source>
        <dbReference type="ARBA" id="ARBA00031445"/>
    </source>
</evidence>
<comment type="function">
    <text evidence="7">Involved in lipopolysaccharide (LPS) biosynthesis. Catalyzes the transfer of 3-deoxy-D-manno-octulosonate (Kdo) residue(s) from CMP-Kdo to lipid IV(A), the tetraacyldisaccharide-1,4'-bisphosphate precursor of lipid A.</text>
</comment>
<keyword evidence="7" id="KW-1133">Transmembrane helix</keyword>
<comment type="similarity">
    <text evidence="7">Belongs to the glycosyltransferase group 1 family.</text>
</comment>
<evidence type="ECO:0000256" key="6">
    <source>
        <dbReference type="ARBA" id="ARBA00049183"/>
    </source>
</evidence>
<evidence type="ECO:0000313" key="9">
    <source>
        <dbReference type="EMBL" id="QYR52806.1"/>
    </source>
</evidence>
<dbReference type="PANTHER" id="PTHR42755:SF1">
    <property type="entry name" value="3-DEOXY-D-MANNO-OCTULOSONIC ACID TRANSFERASE, MITOCHONDRIAL-RELATED"/>
    <property type="match status" value="1"/>
</dbReference>
<dbReference type="RefSeq" id="WP_220379619.1">
    <property type="nucleotide sequence ID" value="NZ_CP080544.1"/>
</dbReference>
<organism evidence="9 10">
    <name type="scientific">Lysobacter soyae</name>
    <dbReference type="NCBI Taxonomy" id="2764185"/>
    <lineage>
        <taxon>Bacteria</taxon>
        <taxon>Pseudomonadati</taxon>
        <taxon>Pseudomonadota</taxon>
        <taxon>Gammaproteobacteria</taxon>
        <taxon>Lysobacterales</taxon>
        <taxon>Lysobacteraceae</taxon>
        <taxon>Lysobacter</taxon>
    </lineage>
</organism>
<dbReference type="SUPFAM" id="SSF53756">
    <property type="entry name" value="UDP-Glycosyltransferase/glycogen phosphorylase"/>
    <property type="match status" value="1"/>
</dbReference>
<reference evidence="9 10" key="1">
    <citation type="submission" date="2021-08" db="EMBL/GenBank/DDBJ databases">
        <title>Lysobacter sp. strain CJ11 Genome sequencing and assembly.</title>
        <authorList>
            <person name="Kim I."/>
        </authorList>
    </citation>
    <scope>NUCLEOTIDE SEQUENCE [LARGE SCALE GENOMIC DNA]</scope>
    <source>
        <strain evidence="9 10">CJ11</strain>
    </source>
</reference>
<protein>
    <recommendedName>
        <fullName evidence="3 7">3-deoxy-D-manno-octulosonic acid transferase</fullName>
        <shortName evidence="7">Kdo transferase</shortName>
        <ecNumber evidence="2 7">2.4.99.12</ecNumber>
    </recommendedName>
    <alternativeName>
        <fullName evidence="5 7">Lipid IV(A) 3-deoxy-D-manno-octulosonic acid transferase</fullName>
    </alternativeName>
</protein>
<dbReference type="InterPro" id="IPR039901">
    <property type="entry name" value="Kdotransferase"/>
</dbReference>
<evidence type="ECO:0000256" key="3">
    <source>
        <dbReference type="ARBA" id="ARBA00019077"/>
    </source>
</evidence>
<dbReference type="GO" id="GO:0043842">
    <property type="term" value="F:Kdo transferase activity"/>
    <property type="evidence" value="ECO:0007669"/>
    <property type="project" value="UniProtKB-EC"/>
</dbReference>
<evidence type="ECO:0000256" key="2">
    <source>
        <dbReference type="ARBA" id="ARBA00012621"/>
    </source>
</evidence>
<dbReference type="PANTHER" id="PTHR42755">
    <property type="entry name" value="3-DEOXY-MANNO-OCTULOSONATE CYTIDYLYLTRANSFERASE"/>
    <property type="match status" value="1"/>
</dbReference>
<dbReference type="Gene3D" id="3.40.50.2000">
    <property type="entry name" value="Glycogen Phosphorylase B"/>
    <property type="match status" value="1"/>
</dbReference>
<comment type="subcellular location">
    <subcellularLocation>
        <location evidence="7">Cell membrane</location>
    </subcellularLocation>
</comment>
<feature type="transmembrane region" description="Helical" evidence="7">
    <location>
        <begin position="12"/>
        <end position="31"/>
    </location>
</feature>
<dbReference type="EC" id="2.4.99.12" evidence="2 7"/>
<proteinExistence type="inferred from homology"/>
<dbReference type="EMBL" id="CP080544">
    <property type="protein sequence ID" value="QYR52806.1"/>
    <property type="molecule type" value="Genomic_DNA"/>
</dbReference>
<dbReference type="Pfam" id="PF04413">
    <property type="entry name" value="Glycos_transf_N"/>
    <property type="match status" value="1"/>
</dbReference>
<dbReference type="NCBIfam" id="NF004388">
    <property type="entry name" value="PRK05749.1-4"/>
    <property type="match status" value="1"/>
</dbReference>
<name>A0ABX8WP91_9GAMM</name>
<dbReference type="Gene3D" id="3.40.50.11720">
    <property type="entry name" value="3-Deoxy-D-manno-octulosonic-acid transferase, N-terminal domain"/>
    <property type="match status" value="1"/>
</dbReference>
<dbReference type="InterPro" id="IPR038107">
    <property type="entry name" value="Glycos_transf_N_sf"/>
</dbReference>
<keyword evidence="7" id="KW-1003">Cell membrane</keyword>
<keyword evidence="9" id="KW-0328">Glycosyltransferase</keyword>
<sequence length="431" mass="48157">MSRDPIERVLRAAYSVVLVVLLPITLYHLVWRGFRQPAYFQRWGERYARYPTTVSPAPIWVHAVSVGEVNAIAPLVQKLLDRTDAQRIVITTITPTGSARVKALWGDRVEHVYLPYDLKRFMRRFLAHFNPSVGLIVETELWPNMLFACRDAAVPVCILNARLSARSLRGYQVLDALVRRALATVSRVCAQSRTDGERFFHLGARRDAVVVTGNLKFDVNPPENADALRQIFLHHAGQRPVWIAASTHADEETIVISAHRKLRQRWPDALLIWAPRHPERFKSVAEQARAQGLRVSTRSANEWPEQKDAVFVLDTLGELGRFYAAADVAFVGGSLQPIGGHNMLEPAIIGTPIITGPHLFNFSDISQRMREADAMIVAEDVAGFEAALMRLFASPEERTRMKNAAHALVVQGRGALANTLEAINSFLPSSS</sequence>
<gene>
    <name evidence="9" type="primary">waaA</name>
    <name evidence="9" type="ORF">H8L67_09570</name>
</gene>
<feature type="domain" description="3-deoxy-D-manno-octulosonic-acid transferase N-terminal" evidence="8">
    <location>
        <begin position="41"/>
        <end position="219"/>
    </location>
</feature>
<evidence type="ECO:0000313" key="10">
    <source>
        <dbReference type="Proteomes" id="UP000824755"/>
    </source>
</evidence>
<comment type="pathway">
    <text evidence="1 7">Bacterial outer membrane biogenesis; LPS core biosynthesis.</text>
</comment>
<accession>A0ABX8WP91</accession>
<keyword evidence="7" id="KW-0472">Membrane</keyword>
<keyword evidence="10" id="KW-1185">Reference proteome</keyword>
<evidence type="ECO:0000259" key="8">
    <source>
        <dbReference type="Pfam" id="PF04413"/>
    </source>
</evidence>
<evidence type="ECO:0000256" key="4">
    <source>
        <dbReference type="ARBA" id="ARBA00022679"/>
    </source>
</evidence>
<dbReference type="Proteomes" id="UP000824755">
    <property type="component" value="Chromosome"/>
</dbReference>
<dbReference type="InterPro" id="IPR007507">
    <property type="entry name" value="Glycos_transf_N"/>
</dbReference>
<keyword evidence="7" id="KW-0448">Lipopolysaccharide biosynthesis</keyword>